<evidence type="ECO:0000313" key="4">
    <source>
        <dbReference type="Proteomes" id="UP000541558"/>
    </source>
</evidence>
<feature type="compositionally biased region" description="Basic and acidic residues" evidence="1">
    <location>
        <begin position="638"/>
        <end position="650"/>
    </location>
</feature>
<feature type="compositionally biased region" description="Polar residues" evidence="1">
    <location>
        <begin position="98"/>
        <end position="110"/>
    </location>
</feature>
<proteinExistence type="predicted"/>
<dbReference type="PANTHER" id="PTHR39147">
    <property type="entry name" value="PROTEIN SPT21"/>
    <property type="match status" value="1"/>
</dbReference>
<sequence>MTARALPLRILYTINGSPQYILAKSYTPYPVDIIATNNDTRHPHAPVLTYASVALKFCLQTVCRSSPELIQDNTRDFTVYVLDPLESNSAPAPMHISDSAQGRDTSSDTTPGLAVALGLMSLGLNSEDESVKAVGTIKTGGMESLEVVFALRETVSKTYPAWNAPNLSHSISQFVNLMSHPAAPPNAVASTSSTTFVSTSTTSYPPSTSAQPQKPQRAASRAEPKSRARTKKPVPATGSDKLLDAPEVYIGPQKKKGRPKTAKVDSKGKAKEIIVLDHDHHPSHQIPGPSTSSGIYGDGSRSTSMQSHGAQTSSQALPPQVKSEPQEDPGAQQLAQFLSSGGPGTAAFLATLSSIDAQSEAQNPALLAALKELIAKHTAPPQPEVPQQPAPMAHNPTANGFYHDDEIELLDKENVNPGRFHKKRRDIDAKLQAATGGHTPHSHSAPPSRQPSMTLKTRSNASSPPQPLSRSNSILSSTNAPRKRTLSDFMEERDNNRNREKPGKERERSERRDSSRGFLQPKVPADAFRHYRFLDSELPHSDNPLSYYRTPLEAWTSPVRSKEDNPDPYLADSETRGRETSIMRSPTRMPLKAAASSPIRGNNVDSSLSKKKYIVPAWARTNTATQPRLSEEAQQALKDAEERKQLERRENRRKSCSVQERARRKKELSMQAAGPSASTSNSSSTSASSSSTVVPLRPSSNNVPPLLPSMRPLVAAANISPLAALFASPRSRRSPSPNGRFTLPQTPTRPRKSAPLNSGGFGDSLFTPVSKGGSIFGSAVSSRTPLFTPETGYGPSGSPLNRKKMRPTPQTPLSSPHKRRLFDVRSTSSSDPRDLEEVEKTVDADLEKELDAAFEDLDGPPSSLPVASSDTEGEDGELEPSANDTDASMMPSSSQETAASNTEDEDGEPRRPQKEIWEGLPPSSPPPPSSPQLLSEQPSDTDMEDLELPVATSDMDTDFTDIENAFSDGGFLGSEDELAKMAGHDFSKIFAMDPLVPGSDQGASLMPMMHSEDMFDQYTNLNNQSDGPSFLGQGMGGFQADGQQNSDQTITGLSLGDLDFSSFWDNTFNPLLEANLIGANGGVGMGVGDAGGSAGGGGGGVDGGEAFDFGNGISQGGLGEVDLEGLGRDMTALLSGCVM</sequence>
<dbReference type="Proteomes" id="UP000541558">
    <property type="component" value="Unassembled WGS sequence"/>
</dbReference>
<feature type="compositionally biased region" description="Low complexity" evidence="1">
    <location>
        <begin position="676"/>
        <end position="704"/>
    </location>
</feature>
<feature type="region of interest" description="Disordered" evidence="1">
    <location>
        <begin position="185"/>
        <end position="342"/>
    </location>
</feature>
<feature type="domain" description="Ams2/SPT21 N-terminal" evidence="2">
    <location>
        <begin position="3"/>
        <end position="88"/>
    </location>
</feature>
<name>A0A8H5BN97_9AGAR</name>
<feature type="compositionally biased region" description="Basic and acidic residues" evidence="1">
    <location>
        <begin position="831"/>
        <end position="851"/>
    </location>
</feature>
<feature type="region of interest" description="Disordered" evidence="1">
    <location>
        <begin position="91"/>
        <end position="110"/>
    </location>
</feature>
<evidence type="ECO:0000259" key="2">
    <source>
        <dbReference type="Pfam" id="PF25823"/>
    </source>
</evidence>
<reference evidence="3 4" key="1">
    <citation type="journal article" date="2020" name="ISME J.">
        <title>Uncovering the hidden diversity of litter-decomposition mechanisms in mushroom-forming fungi.</title>
        <authorList>
            <person name="Floudas D."/>
            <person name="Bentzer J."/>
            <person name="Ahren D."/>
            <person name="Johansson T."/>
            <person name="Persson P."/>
            <person name="Tunlid A."/>
        </authorList>
    </citation>
    <scope>NUCLEOTIDE SEQUENCE [LARGE SCALE GENOMIC DNA]</scope>
    <source>
        <strain evidence="3 4">CBS 175.51</strain>
    </source>
</reference>
<comment type="caution">
    <text evidence="3">The sequence shown here is derived from an EMBL/GenBank/DDBJ whole genome shotgun (WGS) entry which is preliminary data.</text>
</comment>
<dbReference type="InterPro" id="IPR057725">
    <property type="entry name" value="Ams2-SPT21_N"/>
</dbReference>
<feature type="compositionally biased region" description="Basic and acidic residues" evidence="1">
    <location>
        <begin position="908"/>
        <end position="917"/>
    </location>
</feature>
<feature type="region of interest" description="Disordered" evidence="1">
    <location>
        <begin position="727"/>
        <end position="941"/>
    </location>
</feature>
<feature type="compositionally biased region" description="Basic and acidic residues" evidence="1">
    <location>
        <begin position="262"/>
        <end position="282"/>
    </location>
</feature>
<evidence type="ECO:0000256" key="1">
    <source>
        <dbReference type="SAM" id="MobiDB-lite"/>
    </source>
</evidence>
<dbReference type="OrthoDB" id="3199820at2759"/>
<dbReference type="AlphaFoldDB" id="A0A8H5BN97"/>
<feature type="compositionally biased region" description="Low complexity" evidence="1">
    <location>
        <begin position="190"/>
        <end position="209"/>
    </location>
</feature>
<gene>
    <name evidence="3" type="ORF">D9611_000006</name>
</gene>
<protein>
    <recommendedName>
        <fullName evidence="2">Ams2/SPT21 N-terminal domain-containing protein</fullName>
    </recommendedName>
</protein>
<feature type="region of interest" description="Disordered" evidence="1">
    <location>
        <begin position="555"/>
        <end position="708"/>
    </location>
</feature>
<dbReference type="Pfam" id="PF25823">
    <property type="entry name" value="Ams2-SPT21_N"/>
    <property type="match status" value="1"/>
</dbReference>
<evidence type="ECO:0000313" key="3">
    <source>
        <dbReference type="EMBL" id="KAF5326370.1"/>
    </source>
</evidence>
<feature type="compositionally biased region" description="Basic and acidic residues" evidence="1">
    <location>
        <begin position="490"/>
        <end position="515"/>
    </location>
</feature>
<keyword evidence="4" id="KW-1185">Reference proteome</keyword>
<feature type="compositionally biased region" description="Polar residues" evidence="1">
    <location>
        <begin position="882"/>
        <end position="901"/>
    </location>
</feature>
<feature type="compositionally biased region" description="Pro residues" evidence="1">
    <location>
        <begin position="380"/>
        <end position="389"/>
    </location>
</feature>
<feature type="region of interest" description="Disordered" evidence="1">
    <location>
        <begin position="377"/>
        <end position="526"/>
    </location>
</feature>
<dbReference type="PANTHER" id="PTHR39147:SF1">
    <property type="entry name" value="PROTEIN SPT21"/>
    <property type="match status" value="1"/>
</dbReference>
<organism evidence="3 4">
    <name type="scientific">Ephemerocybe angulata</name>
    <dbReference type="NCBI Taxonomy" id="980116"/>
    <lineage>
        <taxon>Eukaryota</taxon>
        <taxon>Fungi</taxon>
        <taxon>Dikarya</taxon>
        <taxon>Basidiomycota</taxon>
        <taxon>Agaricomycotina</taxon>
        <taxon>Agaricomycetes</taxon>
        <taxon>Agaricomycetidae</taxon>
        <taxon>Agaricales</taxon>
        <taxon>Agaricineae</taxon>
        <taxon>Psathyrellaceae</taxon>
        <taxon>Ephemerocybe</taxon>
    </lineage>
</organism>
<dbReference type="InterPro" id="IPR042403">
    <property type="entry name" value="Spt21/Ams2"/>
</dbReference>
<dbReference type="EMBL" id="JAACJK010000163">
    <property type="protein sequence ID" value="KAF5326370.1"/>
    <property type="molecule type" value="Genomic_DNA"/>
</dbReference>
<feature type="compositionally biased region" description="Polar residues" evidence="1">
    <location>
        <begin position="445"/>
        <end position="480"/>
    </location>
</feature>
<accession>A0A8H5BN97</accession>
<feature type="compositionally biased region" description="Polar residues" evidence="1">
    <location>
        <begin position="288"/>
        <end position="317"/>
    </location>
</feature>